<dbReference type="InterPro" id="IPR007555">
    <property type="entry name" value="DUF499"/>
</dbReference>
<gene>
    <name evidence="2" type="ORF">DJ70_13120</name>
</gene>
<evidence type="ECO:0000313" key="3">
    <source>
        <dbReference type="Proteomes" id="UP000216308"/>
    </source>
</evidence>
<reference evidence="2 3" key="1">
    <citation type="journal article" date="2014" name="Front. Microbiol.">
        <title>Population and genomic analysis of the genus Halorubrum.</title>
        <authorList>
            <person name="Fullmer M.S."/>
            <person name="Soucy S.M."/>
            <person name="Swithers K.S."/>
            <person name="Makkay A.M."/>
            <person name="Wheeler R."/>
            <person name="Ventosa A."/>
            <person name="Gogarten J.P."/>
            <person name="Papke R.T."/>
        </authorList>
    </citation>
    <scope>NUCLEOTIDE SEQUENCE [LARGE SCALE GENOMIC DNA]</scope>
    <source>
        <strain evidence="2 3">Cb34</strain>
    </source>
</reference>
<dbReference type="Proteomes" id="UP000216308">
    <property type="component" value="Unassembled WGS sequence"/>
</dbReference>
<feature type="region of interest" description="Disordered" evidence="1">
    <location>
        <begin position="568"/>
        <end position="594"/>
    </location>
</feature>
<dbReference type="EMBL" id="NHPJ01000114">
    <property type="protein sequence ID" value="OYR54791.1"/>
    <property type="molecule type" value="Genomic_DNA"/>
</dbReference>
<dbReference type="Pfam" id="PF04465">
    <property type="entry name" value="DUF499"/>
    <property type="match status" value="1"/>
</dbReference>
<proteinExistence type="predicted"/>
<keyword evidence="3" id="KW-1185">Reference proteome</keyword>
<accession>A0A256IE12</accession>
<protein>
    <submittedName>
        <fullName evidence="2">Uncharacterized protein</fullName>
    </submittedName>
</protein>
<comment type="caution">
    <text evidence="2">The sequence shown here is derived from an EMBL/GenBank/DDBJ whole genome shotgun (WGS) entry which is preliminary data.</text>
</comment>
<sequence>MSNAEFPTLFDNCTPRNDVLDGTLQEDQFAASLATVAHSPDEAAPVYRNGDLFFDMTYPTDGLQTLLSNLTGRFLASGGHDSGGYSNSILCLDTRFGGGKTHDLIASYHLATHPGDIENLEDHLNDGDEGLASSYHDAAVAGELDVDTAVFVGGHVDGRNTRSDRTDPDAPNTRTMWGEIAYQLYGLEGYEYIKEYDQDRNAPGGNTLKGLFEIGDGASLVLIDEIAAYLEAASAVEVGNATLASQTLSFVLSLLETASETDDVTVVYSIADTAFEEEADEIRTLVDELNQIGRRQHKTVTPTSETEVGQVLQHRLFEEIDHDQAQSVAESYFQFYTGGDRQFPQEATDASFVDRLEREYPFHPTIIDTLTEKIDTIPKFQRTRGALKLLARAVFYLWNHQPANYDRHWIRLYDLTPADDAPGGSIDGTLRETLFEFVDLSSAVTADIYSEDENAHAQLEDRKWTEKGIPPLGSHLTTTVLWHSLAYGEQATGLTRAEMNAALGHPDIRFDNYDSALDALAGGDMGVACYYLYDEERVRFKSDPNLIRIIDQRVDNTPDAQARSRFEARLDSETGTGAFEPVSHPESPADLPDKASTPQLAVMHMDTAPVTEELLNDDSNPQAVPEKVQSLYQKSASKQGGDVQSRVYKNYVLFLAPDDERVKSAVDEARHLEAIEALLDDSQQTADLSPDQIEDLKERRKTKYGLLGELVRGVYRHLYYVDRDGLTHITINATEANGGTSLVNAVEETLDDRLIRADAGPKGIAFFKQKLWQQTQDSMTTQQLVEQFAKKPGLPYLLSTKPLRKTVAKMVDDGGYTYWDAESETVYWDADADDHPENWRKRSPLAESPDVRTSIRDTDVKIGNEYVVYTGIESLLDVHHDSIRPPEAEKVQCAEDGCTTMVEPSGDGPAYCEDHKKTIEKARCQSCGKEYAESELNAQGICPDCARPSGWDTATSQMAASRAFNEVRTHALSKAPSDGTPGVSQVTVEVMGEDRLSKGSFIAQRDAFTDRADAVSVRMSYDVKTSTGTSYSASYQGGLDDFSRVTNQPDPFGESINVTLKFRVDLDEPEAITDDEDDVLAELQAGLGQTNIDVKVQARGPVEVPPEATQ</sequence>
<organism evidence="2 3">
    <name type="scientific">Halorubrum halodurans</name>
    <dbReference type="NCBI Taxonomy" id="1383851"/>
    <lineage>
        <taxon>Archaea</taxon>
        <taxon>Methanobacteriati</taxon>
        <taxon>Methanobacteriota</taxon>
        <taxon>Stenosarchaea group</taxon>
        <taxon>Halobacteria</taxon>
        <taxon>Halobacteriales</taxon>
        <taxon>Haloferacaceae</taxon>
        <taxon>Halorubrum</taxon>
    </lineage>
</organism>
<evidence type="ECO:0000313" key="2">
    <source>
        <dbReference type="EMBL" id="OYR54791.1"/>
    </source>
</evidence>
<name>A0A256IE12_9EURY</name>
<evidence type="ECO:0000256" key="1">
    <source>
        <dbReference type="SAM" id="MobiDB-lite"/>
    </source>
</evidence>
<dbReference type="AlphaFoldDB" id="A0A256IE12"/>